<organism evidence="3 4">
    <name type="scientific">Geotrichum candidum</name>
    <name type="common">Oospora lactis</name>
    <name type="synonym">Dipodascus geotrichum</name>
    <dbReference type="NCBI Taxonomy" id="1173061"/>
    <lineage>
        <taxon>Eukaryota</taxon>
        <taxon>Fungi</taxon>
        <taxon>Dikarya</taxon>
        <taxon>Ascomycota</taxon>
        <taxon>Saccharomycotina</taxon>
        <taxon>Dipodascomycetes</taxon>
        <taxon>Dipodascales</taxon>
        <taxon>Dipodascaceae</taxon>
        <taxon>Geotrichum</taxon>
    </lineage>
</organism>
<keyword evidence="2" id="KW-0812">Transmembrane</keyword>
<dbReference type="EMBL" id="CCBN010000006">
    <property type="protein sequence ID" value="CDO54091.1"/>
    <property type="molecule type" value="Genomic_DNA"/>
</dbReference>
<evidence type="ECO:0000256" key="2">
    <source>
        <dbReference type="SAM" id="Phobius"/>
    </source>
</evidence>
<name>A0A0J9XA83_GEOCN</name>
<keyword evidence="4" id="KW-1185">Reference proteome</keyword>
<feature type="transmembrane region" description="Helical" evidence="2">
    <location>
        <begin position="20"/>
        <end position="42"/>
    </location>
</feature>
<sequence>MTWLPASYTIIELFIGRLFLSLAGLCTLPFLSLVVLDLGVYFGKIMIKNTVHVKRRLSEPDLHSLSNDLNTNNLVYSRSLVSLRRAMAEFDDSSTIAAAPPAGVSTGKATFEIGNEELSSPLVNTKIIQRKLRKSATDSYSHHHSKGAAPPPPSKLLISC</sequence>
<evidence type="ECO:0000313" key="4">
    <source>
        <dbReference type="Proteomes" id="UP000242525"/>
    </source>
</evidence>
<dbReference type="AlphaFoldDB" id="A0A0J9XA83"/>
<accession>A0A0J9XA83</accession>
<keyword evidence="2" id="KW-0472">Membrane</keyword>
<comment type="caution">
    <text evidence="3">The sequence shown here is derived from an EMBL/GenBank/DDBJ whole genome shotgun (WGS) entry which is preliminary data.</text>
</comment>
<evidence type="ECO:0000313" key="3">
    <source>
        <dbReference type="EMBL" id="CDO54091.1"/>
    </source>
</evidence>
<evidence type="ECO:0000256" key="1">
    <source>
        <dbReference type="SAM" id="MobiDB-lite"/>
    </source>
</evidence>
<proteinExistence type="predicted"/>
<gene>
    <name evidence="3" type="ORF">BN980_GECA06s04536g</name>
</gene>
<dbReference type="Proteomes" id="UP000242525">
    <property type="component" value="Unassembled WGS sequence"/>
</dbReference>
<feature type="region of interest" description="Disordered" evidence="1">
    <location>
        <begin position="134"/>
        <end position="160"/>
    </location>
</feature>
<protein>
    <submittedName>
        <fullName evidence="3">Similar to Geomyces destructans ELR07831.1 [Geomyces destructans 20631-21]</fullName>
    </submittedName>
</protein>
<keyword evidence="2" id="KW-1133">Transmembrane helix</keyword>
<reference evidence="3" key="1">
    <citation type="submission" date="2014-03" db="EMBL/GenBank/DDBJ databases">
        <authorList>
            <person name="Casaregola S."/>
        </authorList>
    </citation>
    <scope>NUCLEOTIDE SEQUENCE [LARGE SCALE GENOMIC DNA]</scope>
    <source>
        <strain evidence="3">CLIB 918</strain>
    </source>
</reference>